<dbReference type="GO" id="GO:0006048">
    <property type="term" value="P:UDP-N-acetylglucosamine biosynthetic process"/>
    <property type="evidence" value="ECO:0007669"/>
    <property type="project" value="UniProtKB-UniPathway"/>
</dbReference>
<protein>
    <recommendedName>
        <fullName evidence="1">N-acetyltransferase domain-containing protein</fullName>
    </recommendedName>
</protein>
<gene>
    <name evidence="2" type="ORF">INT44_002094</name>
</gene>
<evidence type="ECO:0000313" key="2">
    <source>
        <dbReference type="EMBL" id="KAG2185304.1"/>
    </source>
</evidence>
<organism evidence="2 3">
    <name type="scientific">Umbelopsis vinacea</name>
    <dbReference type="NCBI Taxonomy" id="44442"/>
    <lineage>
        <taxon>Eukaryota</taxon>
        <taxon>Fungi</taxon>
        <taxon>Fungi incertae sedis</taxon>
        <taxon>Mucoromycota</taxon>
        <taxon>Mucoromycotina</taxon>
        <taxon>Umbelopsidomycetes</taxon>
        <taxon>Umbelopsidales</taxon>
        <taxon>Umbelopsidaceae</taxon>
        <taxon>Umbelopsis</taxon>
    </lineage>
</organism>
<dbReference type="PROSITE" id="PS51186">
    <property type="entry name" value="GNAT"/>
    <property type="match status" value="1"/>
</dbReference>
<dbReference type="Gene3D" id="3.40.630.30">
    <property type="match status" value="1"/>
</dbReference>
<name>A0A8H7UNI4_9FUNG</name>
<feature type="domain" description="N-acetyltransferase" evidence="1">
    <location>
        <begin position="6"/>
        <end position="155"/>
    </location>
</feature>
<dbReference type="SUPFAM" id="SSF55729">
    <property type="entry name" value="Acyl-CoA N-acyltransferases (Nat)"/>
    <property type="match status" value="1"/>
</dbReference>
<accession>A0A8H7UNI4</accession>
<sequence length="155" mass="17486">MSTDYSIVKAETPEQIQDCYAVRINVFVHEQNIPLDLEIDEYDPKCYHWLATAANSTQRRSRLPLGTIRLYHVPNTSIGKLGRLAVDLSARGLGLGRKLVEALEKDALTLGITFIDCHSQIDKRPFYEKLGYHVIDGNIFVEDGIDHIKMGKSLS</sequence>
<reference evidence="2" key="1">
    <citation type="submission" date="2020-12" db="EMBL/GenBank/DDBJ databases">
        <title>Metabolic potential, ecology and presence of endohyphal bacteria is reflected in genomic diversity of Mucoromycotina.</title>
        <authorList>
            <person name="Muszewska A."/>
            <person name="Okrasinska A."/>
            <person name="Steczkiewicz K."/>
            <person name="Drgas O."/>
            <person name="Orlowska M."/>
            <person name="Perlinska-Lenart U."/>
            <person name="Aleksandrzak-Piekarczyk T."/>
            <person name="Szatraj K."/>
            <person name="Zielenkiewicz U."/>
            <person name="Pilsyk S."/>
            <person name="Malc E."/>
            <person name="Mieczkowski P."/>
            <person name="Kruszewska J.S."/>
            <person name="Biernat P."/>
            <person name="Pawlowska J."/>
        </authorList>
    </citation>
    <scope>NUCLEOTIDE SEQUENCE</scope>
    <source>
        <strain evidence="2">WA0000051536</strain>
    </source>
</reference>
<proteinExistence type="predicted"/>
<dbReference type="PANTHER" id="PTHR13355">
    <property type="entry name" value="GLUCOSAMINE 6-PHOSPHATE N-ACETYLTRANSFERASE"/>
    <property type="match status" value="1"/>
</dbReference>
<comment type="caution">
    <text evidence="2">The sequence shown here is derived from an EMBL/GenBank/DDBJ whole genome shotgun (WGS) entry which is preliminary data.</text>
</comment>
<dbReference type="UniPathway" id="UPA00113">
    <property type="reaction ID" value="UER00529"/>
</dbReference>
<keyword evidence="3" id="KW-1185">Reference proteome</keyword>
<dbReference type="InterPro" id="IPR016181">
    <property type="entry name" value="Acyl_CoA_acyltransferase"/>
</dbReference>
<dbReference type="EMBL" id="JAEPRA010000005">
    <property type="protein sequence ID" value="KAG2185304.1"/>
    <property type="molecule type" value="Genomic_DNA"/>
</dbReference>
<dbReference type="Proteomes" id="UP000612746">
    <property type="component" value="Unassembled WGS sequence"/>
</dbReference>
<evidence type="ECO:0000259" key="1">
    <source>
        <dbReference type="PROSITE" id="PS51186"/>
    </source>
</evidence>
<dbReference type="OrthoDB" id="329272at2759"/>
<dbReference type="InterPro" id="IPR000182">
    <property type="entry name" value="GNAT_dom"/>
</dbReference>
<dbReference type="GO" id="GO:0008080">
    <property type="term" value="F:N-acetyltransferase activity"/>
    <property type="evidence" value="ECO:0007669"/>
    <property type="project" value="TreeGrafter"/>
</dbReference>
<dbReference type="PANTHER" id="PTHR13355:SF22">
    <property type="entry name" value="SLL0786 PROTEIN"/>
    <property type="match status" value="1"/>
</dbReference>
<dbReference type="Pfam" id="PF13673">
    <property type="entry name" value="Acetyltransf_10"/>
    <property type="match status" value="1"/>
</dbReference>
<dbReference type="CDD" id="cd04301">
    <property type="entry name" value="NAT_SF"/>
    <property type="match status" value="1"/>
</dbReference>
<dbReference type="AlphaFoldDB" id="A0A8H7UNI4"/>
<evidence type="ECO:0000313" key="3">
    <source>
        <dbReference type="Proteomes" id="UP000612746"/>
    </source>
</evidence>
<dbReference type="InterPro" id="IPR039143">
    <property type="entry name" value="GNPNAT1-like"/>
</dbReference>